<keyword evidence="1" id="KW-0472">Membrane</keyword>
<name>A0A1Y1S8D0_9MICR</name>
<feature type="transmembrane region" description="Helical" evidence="1">
    <location>
        <begin position="25"/>
        <end position="43"/>
    </location>
</feature>
<comment type="caution">
    <text evidence="2">The sequence shown here is derived from an EMBL/GenBank/DDBJ whole genome shotgun (WGS) entry which is preliminary data.</text>
</comment>
<accession>A0A1Y1S8D0</accession>
<protein>
    <submittedName>
        <fullName evidence="2">Uncharacterized protein</fullName>
    </submittedName>
</protein>
<dbReference type="VEuPathDB" id="MicrosporidiaDB:ECANGB1_2788"/>
<keyword evidence="1" id="KW-0812">Transmembrane</keyword>
<evidence type="ECO:0000313" key="2">
    <source>
        <dbReference type="EMBL" id="ORD94684.1"/>
    </source>
</evidence>
<gene>
    <name evidence="2" type="ORF">ECANGB1_2788</name>
</gene>
<evidence type="ECO:0000256" key="1">
    <source>
        <dbReference type="SAM" id="Phobius"/>
    </source>
</evidence>
<keyword evidence="1" id="KW-1133">Transmembrane helix</keyword>
<dbReference type="Proteomes" id="UP000192639">
    <property type="component" value="Unassembled WGS sequence"/>
</dbReference>
<proteinExistence type="predicted"/>
<dbReference type="AlphaFoldDB" id="A0A1Y1S8D0"/>
<sequence length="181" mass="20952">MEKYSEFNDPYTGINPFLRPRCVRIGMGVLIRALVVLPVYILYRLGLVSVRRIITVEEKRRIPLYKKIYANSVGEFDEEIIRSSCDVRGTLLFPEGATTNNRCILSYGDEKCDYVVGLRYSPECIYSGGSRLTWLIRFLGSRRRVVVDCERGSNLERVTGLKQVKLTQKDKEKFIKKTLRE</sequence>
<evidence type="ECO:0000313" key="3">
    <source>
        <dbReference type="Proteomes" id="UP000192639"/>
    </source>
</evidence>
<organism evidence="2 3">
    <name type="scientific">Enterospora canceri</name>
    <dbReference type="NCBI Taxonomy" id="1081671"/>
    <lineage>
        <taxon>Eukaryota</taxon>
        <taxon>Fungi</taxon>
        <taxon>Fungi incertae sedis</taxon>
        <taxon>Microsporidia</taxon>
        <taxon>Enterocytozoonidae</taxon>
        <taxon>Enterospora</taxon>
    </lineage>
</organism>
<dbReference type="EMBL" id="LWDP01000012">
    <property type="protein sequence ID" value="ORD94684.1"/>
    <property type="molecule type" value="Genomic_DNA"/>
</dbReference>
<reference evidence="2 3" key="1">
    <citation type="journal article" date="2017" name="Environ. Microbiol.">
        <title>Decay of the glycolytic pathway and adaptation to intranuclear parasitism within Enterocytozoonidae microsporidia.</title>
        <authorList>
            <person name="Wiredu Boakye D."/>
            <person name="Jaroenlak P."/>
            <person name="Prachumwat A."/>
            <person name="Williams T.A."/>
            <person name="Bateman K.S."/>
            <person name="Itsathitphaisarn O."/>
            <person name="Sritunyalucksana K."/>
            <person name="Paszkiewicz K.H."/>
            <person name="Moore K.A."/>
            <person name="Stentiford G.D."/>
            <person name="Williams B.A."/>
        </authorList>
    </citation>
    <scope>NUCLEOTIDE SEQUENCE [LARGE SCALE GENOMIC DNA]</scope>
    <source>
        <strain evidence="2 3">GB1</strain>
    </source>
</reference>
<dbReference type="OrthoDB" id="2187509at2759"/>
<keyword evidence="3" id="KW-1185">Reference proteome</keyword>